<evidence type="ECO:0000259" key="2">
    <source>
        <dbReference type="Pfam" id="PF23549"/>
    </source>
</evidence>
<sequence length="170" mass="18767">MGFGRLFHRSSKSKAATSLITAPPASPPPTSNYAAPTPAPIPTPPPARPSPNAGLCWRCSSPNRIGTSRMDPDNPNSRRPYRKCSNRDCDSFNGFADQRGVHPDHMPCDCGVPSRVVAKKNRNEWGKRELFYTCANGTCDTHLGDVRGQSRRVLEFTDDQIDQMVRRGQV</sequence>
<accession>A0A6A6R0G1</accession>
<feature type="compositionally biased region" description="Pro residues" evidence="1">
    <location>
        <begin position="37"/>
        <end position="49"/>
    </location>
</feature>
<evidence type="ECO:0000313" key="4">
    <source>
        <dbReference type="Proteomes" id="UP000799750"/>
    </source>
</evidence>
<dbReference type="OrthoDB" id="3694589at2759"/>
<feature type="region of interest" description="Disordered" evidence="1">
    <location>
        <begin position="1"/>
        <end position="53"/>
    </location>
</feature>
<organism evidence="3 4">
    <name type="scientific">Lophium mytilinum</name>
    <dbReference type="NCBI Taxonomy" id="390894"/>
    <lineage>
        <taxon>Eukaryota</taxon>
        <taxon>Fungi</taxon>
        <taxon>Dikarya</taxon>
        <taxon>Ascomycota</taxon>
        <taxon>Pezizomycotina</taxon>
        <taxon>Dothideomycetes</taxon>
        <taxon>Pleosporomycetidae</taxon>
        <taxon>Mytilinidiales</taxon>
        <taxon>Mytilinidiaceae</taxon>
        <taxon>Lophium</taxon>
    </lineage>
</organism>
<dbReference type="InterPro" id="IPR056444">
    <property type="entry name" value="Zn_ribbon_GRF_2"/>
</dbReference>
<evidence type="ECO:0000313" key="3">
    <source>
        <dbReference type="EMBL" id="KAF2497989.1"/>
    </source>
</evidence>
<dbReference type="EMBL" id="MU004186">
    <property type="protein sequence ID" value="KAF2497989.1"/>
    <property type="molecule type" value="Genomic_DNA"/>
</dbReference>
<dbReference type="Proteomes" id="UP000799750">
    <property type="component" value="Unassembled WGS sequence"/>
</dbReference>
<reference evidence="3" key="1">
    <citation type="journal article" date="2020" name="Stud. Mycol.">
        <title>101 Dothideomycetes genomes: a test case for predicting lifestyles and emergence of pathogens.</title>
        <authorList>
            <person name="Haridas S."/>
            <person name="Albert R."/>
            <person name="Binder M."/>
            <person name="Bloem J."/>
            <person name="Labutti K."/>
            <person name="Salamov A."/>
            <person name="Andreopoulos B."/>
            <person name="Baker S."/>
            <person name="Barry K."/>
            <person name="Bills G."/>
            <person name="Bluhm B."/>
            <person name="Cannon C."/>
            <person name="Castanera R."/>
            <person name="Culley D."/>
            <person name="Daum C."/>
            <person name="Ezra D."/>
            <person name="Gonzalez J."/>
            <person name="Henrissat B."/>
            <person name="Kuo A."/>
            <person name="Liang C."/>
            <person name="Lipzen A."/>
            <person name="Lutzoni F."/>
            <person name="Magnuson J."/>
            <person name="Mondo S."/>
            <person name="Nolan M."/>
            <person name="Ohm R."/>
            <person name="Pangilinan J."/>
            <person name="Park H.-J."/>
            <person name="Ramirez L."/>
            <person name="Alfaro M."/>
            <person name="Sun H."/>
            <person name="Tritt A."/>
            <person name="Yoshinaga Y."/>
            <person name="Zwiers L.-H."/>
            <person name="Turgeon B."/>
            <person name="Goodwin S."/>
            <person name="Spatafora J."/>
            <person name="Crous P."/>
            <person name="Grigoriev I."/>
        </authorList>
    </citation>
    <scope>NUCLEOTIDE SEQUENCE</scope>
    <source>
        <strain evidence="3">CBS 269.34</strain>
    </source>
</reference>
<proteinExistence type="predicted"/>
<protein>
    <recommendedName>
        <fullName evidence="2">GRF-like zinc ribbon domain-containing protein</fullName>
    </recommendedName>
</protein>
<gene>
    <name evidence="3" type="ORF">BU16DRAFT_331283</name>
</gene>
<evidence type="ECO:0000256" key="1">
    <source>
        <dbReference type="SAM" id="MobiDB-lite"/>
    </source>
</evidence>
<feature type="compositionally biased region" description="Basic residues" evidence="1">
    <location>
        <begin position="1"/>
        <end position="12"/>
    </location>
</feature>
<name>A0A6A6R0G1_9PEZI</name>
<feature type="domain" description="GRF-like zinc ribbon" evidence="2">
    <location>
        <begin position="55"/>
        <end position="99"/>
    </location>
</feature>
<keyword evidence="4" id="KW-1185">Reference proteome</keyword>
<dbReference type="AlphaFoldDB" id="A0A6A6R0G1"/>
<dbReference type="Pfam" id="PF23549">
    <property type="entry name" value="Zn_ribbon_GRF_2"/>
    <property type="match status" value="1"/>
</dbReference>